<organism evidence="12 13">
    <name type="scientific">Streptomyces clavuligerus</name>
    <dbReference type="NCBI Taxonomy" id="1901"/>
    <lineage>
        <taxon>Bacteria</taxon>
        <taxon>Bacillati</taxon>
        <taxon>Actinomycetota</taxon>
        <taxon>Actinomycetes</taxon>
        <taxon>Kitasatosporales</taxon>
        <taxon>Streptomycetaceae</taxon>
        <taxon>Streptomyces</taxon>
    </lineage>
</organism>
<dbReference type="GO" id="GO:0006506">
    <property type="term" value="P:GPI anchor biosynthetic process"/>
    <property type="evidence" value="ECO:0007669"/>
    <property type="project" value="UniProtKB-UniPathway"/>
</dbReference>
<comment type="subcellular location">
    <subcellularLocation>
        <location evidence="1">Endoplasmic reticulum membrane</location>
        <topology evidence="1">Multi-pass membrane protein</topology>
    </subcellularLocation>
</comment>
<evidence type="ECO:0000256" key="3">
    <source>
        <dbReference type="ARBA" id="ARBA00022502"/>
    </source>
</evidence>
<name>E2PUE8_STRCL</name>
<evidence type="ECO:0000256" key="5">
    <source>
        <dbReference type="ARBA" id="ARBA00022679"/>
    </source>
</evidence>
<gene>
    <name evidence="12" type="ORF">SCLAV_2655</name>
</gene>
<feature type="transmembrane region" description="Helical" evidence="11">
    <location>
        <begin position="109"/>
        <end position="128"/>
    </location>
</feature>
<accession>E2PUE8</accession>
<dbReference type="UniPathway" id="UPA00196"/>
<dbReference type="GO" id="GO:0004376">
    <property type="term" value="F:GPI mannosyltransferase activity"/>
    <property type="evidence" value="ECO:0007669"/>
    <property type="project" value="InterPro"/>
</dbReference>
<feature type="compositionally biased region" description="Acidic residues" evidence="10">
    <location>
        <begin position="12"/>
        <end position="22"/>
    </location>
</feature>
<feature type="transmembrane region" description="Helical" evidence="11">
    <location>
        <begin position="195"/>
        <end position="214"/>
    </location>
</feature>
<keyword evidence="7" id="KW-0256">Endoplasmic reticulum</keyword>
<evidence type="ECO:0000256" key="11">
    <source>
        <dbReference type="SAM" id="Phobius"/>
    </source>
</evidence>
<dbReference type="eggNOG" id="COG5542">
    <property type="taxonomic scope" value="Bacteria"/>
</dbReference>
<feature type="transmembrane region" description="Helical" evidence="11">
    <location>
        <begin position="264"/>
        <end position="295"/>
    </location>
</feature>
<evidence type="ECO:0000313" key="12">
    <source>
        <dbReference type="EMBL" id="EFG07727.1"/>
    </source>
</evidence>
<feature type="transmembrane region" description="Helical" evidence="11">
    <location>
        <begin position="371"/>
        <end position="392"/>
    </location>
</feature>
<dbReference type="eggNOG" id="COG0840">
    <property type="taxonomic scope" value="Bacteria"/>
</dbReference>
<keyword evidence="6 11" id="KW-0812">Transmembrane</keyword>
<evidence type="ECO:0000313" key="13">
    <source>
        <dbReference type="Proteomes" id="UP000002357"/>
    </source>
</evidence>
<keyword evidence="4" id="KW-0328">Glycosyltransferase</keyword>
<feature type="transmembrane region" description="Helical" evidence="11">
    <location>
        <begin position="307"/>
        <end position="328"/>
    </location>
</feature>
<keyword evidence="8 11" id="KW-1133">Transmembrane helix</keyword>
<feature type="region of interest" description="Disordered" evidence="10">
    <location>
        <begin position="1"/>
        <end position="93"/>
    </location>
</feature>
<dbReference type="STRING" id="1901.BB341_15230"/>
<feature type="compositionally biased region" description="Low complexity" evidence="10">
    <location>
        <begin position="23"/>
        <end position="66"/>
    </location>
</feature>
<dbReference type="KEGG" id="sclf:BB341_15230"/>
<evidence type="ECO:0000256" key="7">
    <source>
        <dbReference type="ARBA" id="ARBA00022824"/>
    </source>
</evidence>
<dbReference type="GO" id="GO:0016020">
    <property type="term" value="C:membrane"/>
    <property type="evidence" value="ECO:0007669"/>
    <property type="project" value="GOC"/>
</dbReference>
<dbReference type="GO" id="GO:0000009">
    <property type="term" value="F:alpha-1,6-mannosyltransferase activity"/>
    <property type="evidence" value="ECO:0007669"/>
    <property type="project" value="InterPro"/>
</dbReference>
<feature type="transmembrane region" description="Helical" evidence="11">
    <location>
        <begin position="226"/>
        <end position="244"/>
    </location>
</feature>
<dbReference type="EMBL" id="CM000913">
    <property type="protein sequence ID" value="EFG07727.1"/>
    <property type="molecule type" value="Genomic_DNA"/>
</dbReference>
<comment type="pathway">
    <text evidence="2">Glycolipid biosynthesis; glycosylphosphatidylinositol-anchor biosynthesis.</text>
</comment>
<evidence type="ECO:0000256" key="9">
    <source>
        <dbReference type="ARBA" id="ARBA00023136"/>
    </source>
</evidence>
<dbReference type="OrthoDB" id="151635at2"/>
<evidence type="ECO:0000256" key="10">
    <source>
        <dbReference type="SAM" id="MobiDB-lite"/>
    </source>
</evidence>
<reference evidence="12 13" key="1">
    <citation type="journal article" date="2010" name="Genome Biol. Evol.">
        <title>The sequence of a 1.8-mb bacterial linear plasmid reveals a rich evolutionary reservoir of secondary metabolic pathways.</title>
        <authorList>
            <person name="Medema M.H."/>
            <person name="Trefzer A."/>
            <person name="Kovalchuk A."/>
            <person name="van den Berg M."/>
            <person name="Mueller U."/>
            <person name="Heijne W."/>
            <person name="Wu L."/>
            <person name="Alam M.T."/>
            <person name="Ronning C.M."/>
            <person name="Nierman W.C."/>
            <person name="Bovenberg R.A.L."/>
            <person name="Breitling R."/>
            <person name="Takano E."/>
        </authorList>
    </citation>
    <scope>NUCLEOTIDE SEQUENCE [LARGE SCALE GENOMIC DNA]</scope>
    <source>
        <strain evidence="13">ATCC 27064 / DSM 738 / JCM 4710 / NBRC 13307 / NCIMB 12785 / NRRL 3585 / VKM Ac-602</strain>
    </source>
</reference>
<feature type="transmembrane region" description="Helical" evidence="11">
    <location>
        <begin position="399"/>
        <end position="417"/>
    </location>
</feature>
<evidence type="ECO:0000256" key="1">
    <source>
        <dbReference type="ARBA" id="ARBA00004477"/>
    </source>
</evidence>
<keyword evidence="13" id="KW-1185">Reference proteome</keyword>
<dbReference type="InterPro" id="IPR007315">
    <property type="entry name" value="PIG-V/Gpi18"/>
</dbReference>
<keyword evidence="3" id="KW-0337">GPI-anchor biosynthesis</keyword>
<sequence length="472" mass="49167">MRARRCSLSAETFDDTTADDPAADSPSADNAATDAPAADSPSADNAATDAPSTDSPSADDASTDTPLADDTSADVPAGTGHRPGPLARGERRAGAAAPWRAALRRAAPALGLFAAARLTGLLVMAGWARHIDRPPRRVLARSWDSDWYLLIAEHGYGRTLTWPDGAVQSDLAFFPLYPGLVRAVTSVLPVTGGTAGLLISWTAAAVAAWGVFAVGNRLHGRRTATALVLLWGLLPHSIVLTMAYTEPLLCAFAAWSLYALISGYWLWAGALSLCAGAARPNGVAVAAAVVATAALHGFRALRDGERVGWRPAAGAALAPVGWCAYVLYVGVREGDPLGGYFAVQRRWTSTFDFGEGSLRVVRDIVLRPAPLPLAVTLTLVAAGVVLFALLVLDRPPLPLLVFTAVLVLITVGGSGFFESKPRFLLPAFPLLLPAAKALARARPGPAAVVTAALAALSFAYGTYLLTLSPIAL</sequence>
<evidence type="ECO:0000256" key="8">
    <source>
        <dbReference type="ARBA" id="ARBA00022989"/>
    </source>
</evidence>
<evidence type="ECO:0000256" key="6">
    <source>
        <dbReference type="ARBA" id="ARBA00022692"/>
    </source>
</evidence>
<dbReference type="AlphaFoldDB" id="E2PUE8"/>
<keyword evidence="5" id="KW-0808">Transferase</keyword>
<dbReference type="GeneID" id="93730791"/>
<keyword evidence="9 11" id="KW-0472">Membrane</keyword>
<dbReference type="PANTHER" id="PTHR12468">
    <property type="entry name" value="GPI MANNOSYLTRANSFERASE 2"/>
    <property type="match status" value="1"/>
</dbReference>
<proteinExistence type="predicted"/>
<dbReference type="Proteomes" id="UP000002357">
    <property type="component" value="Chromosome"/>
</dbReference>
<evidence type="ECO:0000256" key="2">
    <source>
        <dbReference type="ARBA" id="ARBA00004687"/>
    </source>
</evidence>
<feature type="transmembrane region" description="Helical" evidence="11">
    <location>
        <begin position="446"/>
        <end position="466"/>
    </location>
</feature>
<protein>
    <submittedName>
        <fullName evidence="12">Putative membrane protein</fullName>
    </submittedName>
</protein>
<dbReference type="RefSeq" id="WP_003960968.1">
    <property type="nucleotide sequence ID" value="NZ_CM000913.1"/>
</dbReference>
<dbReference type="PANTHER" id="PTHR12468:SF2">
    <property type="entry name" value="GPI MANNOSYLTRANSFERASE 2"/>
    <property type="match status" value="1"/>
</dbReference>
<evidence type="ECO:0000256" key="4">
    <source>
        <dbReference type="ARBA" id="ARBA00022676"/>
    </source>
</evidence>